<keyword evidence="2" id="KW-0238">DNA-binding</keyword>
<dbReference type="PROSITE" id="PS01124">
    <property type="entry name" value="HTH_ARAC_FAMILY_2"/>
    <property type="match status" value="1"/>
</dbReference>
<evidence type="ECO:0000256" key="3">
    <source>
        <dbReference type="ARBA" id="ARBA00023163"/>
    </source>
</evidence>
<reference evidence="5 6" key="1">
    <citation type="submission" date="2018-08" db="EMBL/GenBank/DDBJ databases">
        <title>Lactobacillus suantsai sp. nov., isolated from traditional fermented suan-tsai in Taiwan.</title>
        <authorList>
            <person name="Huang C.-H."/>
        </authorList>
    </citation>
    <scope>NUCLEOTIDE SEQUENCE [LARGE SCALE GENOMIC DNA]</scope>
    <source>
        <strain evidence="5 6">BCRC 12945</strain>
    </source>
</reference>
<dbReference type="GO" id="GO:0043565">
    <property type="term" value="F:sequence-specific DNA binding"/>
    <property type="evidence" value="ECO:0007669"/>
    <property type="project" value="InterPro"/>
</dbReference>
<accession>A0A4Q0VIZ7</accession>
<dbReference type="OrthoDB" id="192171at2"/>
<dbReference type="PANTHER" id="PTHR43280">
    <property type="entry name" value="ARAC-FAMILY TRANSCRIPTIONAL REGULATOR"/>
    <property type="match status" value="1"/>
</dbReference>
<dbReference type="GO" id="GO:0003700">
    <property type="term" value="F:DNA-binding transcription factor activity"/>
    <property type="evidence" value="ECO:0007669"/>
    <property type="project" value="InterPro"/>
</dbReference>
<protein>
    <submittedName>
        <fullName evidence="5">AraC family transcriptional regulator</fullName>
    </submittedName>
</protein>
<evidence type="ECO:0000313" key="6">
    <source>
        <dbReference type="Proteomes" id="UP000290602"/>
    </source>
</evidence>
<dbReference type="Pfam" id="PF12833">
    <property type="entry name" value="HTH_18"/>
    <property type="match status" value="1"/>
</dbReference>
<evidence type="ECO:0000259" key="4">
    <source>
        <dbReference type="PROSITE" id="PS01124"/>
    </source>
</evidence>
<evidence type="ECO:0000313" key="5">
    <source>
        <dbReference type="EMBL" id="RXI77826.1"/>
    </source>
</evidence>
<dbReference type="InterPro" id="IPR018060">
    <property type="entry name" value="HTH_AraC"/>
</dbReference>
<dbReference type="Pfam" id="PF02311">
    <property type="entry name" value="AraC_binding"/>
    <property type="match status" value="1"/>
</dbReference>
<organism evidence="5 6">
    <name type="scientific">Levilactobacillus suantsaii</name>
    <dbReference type="NCBI Taxonomy" id="2292255"/>
    <lineage>
        <taxon>Bacteria</taxon>
        <taxon>Bacillati</taxon>
        <taxon>Bacillota</taxon>
        <taxon>Bacilli</taxon>
        <taxon>Lactobacillales</taxon>
        <taxon>Lactobacillaceae</taxon>
        <taxon>Levilactobacillus</taxon>
    </lineage>
</organism>
<dbReference type="PANTHER" id="PTHR43280:SF2">
    <property type="entry name" value="HTH-TYPE TRANSCRIPTIONAL REGULATOR EXSA"/>
    <property type="match status" value="1"/>
</dbReference>
<gene>
    <name evidence="5" type="ORF">DXH47_08530</name>
</gene>
<dbReference type="SMART" id="SM00342">
    <property type="entry name" value="HTH_ARAC"/>
    <property type="match status" value="1"/>
</dbReference>
<dbReference type="InterPro" id="IPR003313">
    <property type="entry name" value="AraC-bd"/>
</dbReference>
<dbReference type="AlphaFoldDB" id="A0A4Q0VIZ7"/>
<proteinExistence type="predicted"/>
<evidence type="ECO:0000256" key="2">
    <source>
        <dbReference type="ARBA" id="ARBA00023125"/>
    </source>
</evidence>
<name>A0A4Q0VIZ7_9LACO</name>
<evidence type="ECO:0000256" key="1">
    <source>
        <dbReference type="ARBA" id="ARBA00023015"/>
    </source>
</evidence>
<dbReference type="SUPFAM" id="SSF46689">
    <property type="entry name" value="Homeodomain-like"/>
    <property type="match status" value="2"/>
</dbReference>
<dbReference type="Gene3D" id="1.10.10.60">
    <property type="entry name" value="Homeodomain-like"/>
    <property type="match status" value="2"/>
</dbReference>
<dbReference type="InterPro" id="IPR037923">
    <property type="entry name" value="HTH-like"/>
</dbReference>
<sequence>MIIMSINGQLITFFILPRKEASQMYYLFSHQKPVIFTIGGKFISSSSWAHEKKRFSDYELIICLKGAVYLQINHQKYTVLPDEVLLVPYPSEVQGYQKSDSVIFFWLHFAANDRHTFLTKRYSDTQLSEIAQNGLSDYFILPDKFKLLDTQEISVLVYQLLDSHTHDTFYFEESNYLMTYLLLKISSQFLQGIRTQHTSNIYYTRMMHIKSWVRSHMSVRLTVTDIAHNFGLTPQYLSRFFKQNQGQTLIEYINQQKIKVACELLLRTTLSVKQISNFAYFKNEKQFFLQFRKLTGTTPLHYRQIHGPIHTNNPYVDPELPVPKKALLRLEREAKEKH</sequence>
<dbReference type="EMBL" id="QXIL01000018">
    <property type="protein sequence ID" value="RXI77826.1"/>
    <property type="molecule type" value="Genomic_DNA"/>
</dbReference>
<comment type="caution">
    <text evidence="5">The sequence shown here is derived from an EMBL/GenBank/DDBJ whole genome shotgun (WGS) entry which is preliminary data.</text>
</comment>
<dbReference type="Proteomes" id="UP000290602">
    <property type="component" value="Unassembled WGS sequence"/>
</dbReference>
<keyword evidence="3" id="KW-0804">Transcription</keyword>
<keyword evidence="1" id="KW-0805">Transcription regulation</keyword>
<dbReference type="InterPro" id="IPR009057">
    <property type="entry name" value="Homeodomain-like_sf"/>
</dbReference>
<keyword evidence="6" id="KW-1185">Reference proteome</keyword>
<feature type="domain" description="HTH araC/xylS-type" evidence="4">
    <location>
        <begin position="207"/>
        <end position="305"/>
    </location>
</feature>
<dbReference type="SUPFAM" id="SSF51215">
    <property type="entry name" value="Regulatory protein AraC"/>
    <property type="match status" value="1"/>
</dbReference>